<evidence type="ECO:0000313" key="2">
    <source>
        <dbReference type="EMBL" id="GAA0572777.1"/>
    </source>
</evidence>
<name>A0ABN1ERN3_9PROT</name>
<dbReference type="EMBL" id="BAAAFZ010000008">
    <property type="protein sequence ID" value="GAA0572777.1"/>
    <property type="molecule type" value="Genomic_DNA"/>
</dbReference>
<sequence length="175" mass="19134">MAVYFTADTHFGHAAARALYRRPFASVAEMDEAMVARWNEAVGPEDEVWHLGDFVVRRGAAEAAAVLLTRLNGRKRLVIGNNDPPAVAALPGWAAPAVHYAEAEVDGTGVVLCHYAFRTWRNAGRGWVNLHGHSHGRLRPPLPRQADVGVDAQDFRPVALAEIFRARRGGRRGPA</sequence>
<feature type="domain" description="Calcineurin-like phosphoesterase" evidence="1">
    <location>
        <begin position="1"/>
        <end position="135"/>
    </location>
</feature>
<dbReference type="Proteomes" id="UP001501588">
    <property type="component" value="Unassembled WGS sequence"/>
</dbReference>
<dbReference type="InterPro" id="IPR004843">
    <property type="entry name" value="Calcineurin-like_PHP"/>
</dbReference>
<keyword evidence="3" id="KW-1185">Reference proteome</keyword>
<dbReference type="InterPro" id="IPR029052">
    <property type="entry name" value="Metallo-depent_PP-like"/>
</dbReference>
<dbReference type="Pfam" id="PF00149">
    <property type="entry name" value="Metallophos"/>
    <property type="match status" value="1"/>
</dbReference>
<dbReference type="SUPFAM" id="SSF56300">
    <property type="entry name" value="Metallo-dependent phosphatases"/>
    <property type="match status" value="1"/>
</dbReference>
<gene>
    <name evidence="2" type="ORF">GCM10009416_09300</name>
</gene>
<dbReference type="RefSeq" id="WP_343893991.1">
    <property type="nucleotide sequence ID" value="NZ_BAAAFZ010000008.1"/>
</dbReference>
<reference evidence="2 3" key="1">
    <citation type="journal article" date="2019" name="Int. J. Syst. Evol. Microbiol.">
        <title>The Global Catalogue of Microorganisms (GCM) 10K type strain sequencing project: providing services to taxonomists for standard genome sequencing and annotation.</title>
        <authorList>
            <consortium name="The Broad Institute Genomics Platform"/>
            <consortium name="The Broad Institute Genome Sequencing Center for Infectious Disease"/>
            <person name="Wu L."/>
            <person name="Ma J."/>
        </authorList>
    </citation>
    <scope>NUCLEOTIDE SEQUENCE [LARGE SCALE GENOMIC DNA]</scope>
    <source>
        <strain evidence="2 3">JCM 9933</strain>
    </source>
</reference>
<proteinExistence type="predicted"/>
<comment type="caution">
    <text evidence="2">The sequence shown here is derived from an EMBL/GenBank/DDBJ whole genome shotgun (WGS) entry which is preliminary data.</text>
</comment>
<dbReference type="Gene3D" id="3.60.21.10">
    <property type="match status" value="1"/>
</dbReference>
<accession>A0ABN1ERN3</accession>
<protein>
    <submittedName>
        <fullName evidence="2">Metallophosphoesterase family protein</fullName>
    </submittedName>
</protein>
<evidence type="ECO:0000259" key="1">
    <source>
        <dbReference type="Pfam" id="PF00149"/>
    </source>
</evidence>
<organism evidence="2 3">
    <name type="scientific">Craurococcus roseus</name>
    <dbReference type="NCBI Taxonomy" id="77585"/>
    <lineage>
        <taxon>Bacteria</taxon>
        <taxon>Pseudomonadati</taxon>
        <taxon>Pseudomonadota</taxon>
        <taxon>Alphaproteobacteria</taxon>
        <taxon>Acetobacterales</taxon>
        <taxon>Acetobacteraceae</taxon>
        <taxon>Craurococcus</taxon>
    </lineage>
</organism>
<evidence type="ECO:0000313" key="3">
    <source>
        <dbReference type="Proteomes" id="UP001501588"/>
    </source>
</evidence>